<proteinExistence type="predicted"/>
<gene>
    <name evidence="1" type="ORF">O6H91_03G094000</name>
</gene>
<evidence type="ECO:0000313" key="2">
    <source>
        <dbReference type="Proteomes" id="UP001162992"/>
    </source>
</evidence>
<dbReference type="EMBL" id="CM055094">
    <property type="protein sequence ID" value="KAJ7563034.1"/>
    <property type="molecule type" value="Genomic_DNA"/>
</dbReference>
<accession>A0ACC2E965</accession>
<evidence type="ECO:0000313" key="1">
    <source>
        <dbReference type="EMBL" id="KAJ7563034.1"/>
    </source>
</evidence>
<comment type="caution">
    <text evidence="1">The sequence shown here is derived from an EMBL/GenBank/DDBJ whole genome shotgun (WGS) entry which is preliminary data.</text>
</comment>
<sequence length="456" mass="50341">MASFLLWSLVSFLYIHVHQASSQCLNKQTLYSETFRSEAFTLGPGEVQDKYYYMEFPTGHIALRGFFAEVVDEQGVPVPLSEVYLHHWVVLNRYVKQNHTQKFLAQDYSKYRSVPSKLGGNDGVCPDHTLDQFFGLGSETRHTNTSIPYPYGIVVGDPNKIPDGYEELWVLNIHAIDTRGVEDRQGCTECRCDLYNVTATKNGKPLKNYQGGLRCCTDGSQCSLSQGIPAARKKLFLQYTVEWVEWDESVVPLKVYIFDVTDTGDGCKIEYDIPSSLGLPSDSIDIRETRVVSPPSGQVIYGVAHQHSGGKGATLYGEDGREICTSLPLYGSGANAGDEVGYIVGMTSCYPKPGSVNINDKELLRLQSNYSTQQGHTGVMGLFYLLVASPQHGESTSKDGKFSSSSKSNSTLFKIVTGSKLSTSIVFGIVLASMATFIVAKHMRNRRALQYEALTA</sequence>
<protein>
    <submittedName>
        <fullName evidence="1">Uncharacterized protein</fullName>
    </submittedName>
</protein>
<keyword evidence="2" id="KW-1185">Reference proteome</keyword>
<organism evidence="1 2">
    <name type="scientific">Diphasiastrum complanatum</name>
    <name type="common">Issler's clubmoss</name>
    <name type="synonym">Lycopodium complanatum</name>
    <dbReference type="NCBI Taxonomy" id="34168"/>
    <lineage>
        <taxon>Eukaryota</taxon>
        <taxon>Viridiplantae</taxon>
        <taxon>Streptophyta</taxon>
        <taxon>Embryophyta</taxon>
        <taxon>Tracheophyta</taxon>
        <taxon>Lycopodiopsida</taxon>
        <taxon>Lycopodiales</taxon>
        <taxon>Lycopodiaceae</taxon>
        <taxon>Lycopodioideae</taxon>
        <taxon>Diphasiastrum</taxon>
    </lineage>
</organism>
<reference evidence="2" key="1">
    <citation type="journal article" date="2024" name="Proc. Natl. Acad. Sci. U.S.A.">
        <title>Extraordinary preservation of gene collinearity over three hundred million years revealed in homosporous lycophytes.</title>
        <authorList>
            <person name="Li C."/>
            <person name="Wickell D."/>
            <person name="Kuo L.Y."/>
            <person name="Chen X."/>
            <person name="Nie B."/>
            <person name="Liao X."/>
            <person name="Peng D."/>
            <person name="Ji J."/>
            <person name="Jenkins J."/>
            <person name="Williams M."/>
            <person name="Shu S."/>
            <person name="Plott C."/>
            <person name="Barry K."/>
            <person name="Rajasekar S."/>
            <person name="Grimwood J."/>
            <person name="Han X."/>
            <person name="Sun S."/>
            <person name="Hou Z."/>
            <person name="He W."/>
            <person name="Dai G."/>
            <person name="Sun C."/>
            <person name="Schmutz J."/>
            <person name="Leebens-Mack J.H."/>
            <person name="Li F.W."/>
            <person name="Wang L."/>
        </authorList>
    </citation>
    <scope>NUCLEOTIDE SEQUENCE [LARGE SCALE GENOMIC DNA]</scope>
    <source>
        <strain evidence="2">cv. PW_Plant_1</strain>
    </source>
</reference>
<name>A0ACC2E965_DIPCM</name>
<dbReference type="Proteomes" id="UP001162992">
    <property type="component" value="Chromosome 3"/>
</dbReference>